<evidence type="ECO:0000313" key="4">
    <source>
        <dbReference type="Proteomes" id="UP001146793"/>
    </source>
</evidence>
<name>A0AAV7ZL79_9EUKA</name>
<sequence>MTAQIDSNLCKINHSPQTKQRRLLQKRMNSNLNERPKVNKQLEKPKIVPQKPNNMSFQNFFNFFKDFYSTISLNSQKITLLPVQSTQNTGKPTLILDLDKTLIYSSIHPVDRHDFTIKFGPNPNEEYEVYVQKRPFLDLFLEKCSALFEIVVFTASIQNYAEPILDRLDPQRKFFQHRLYRETCLVIFGNYIKDLSRMNRNLNSMVIVDDMPLSYCLHPQNGIHIEPFVAFDNSDNELMRVLAILSRISKERDLIHALGQFRKSEKNPDFFPILPQKNPVESKNAKSLKRKKLLL</sequence>
<feature type="domain" description="FCP1 homology" evidence="2">
    <location>
        <begin position="87"/>
        <end position="248"/>
    </location>
</feature>
<dbReference type="EMBL" id="JANTQA010000026">
    <property type="protein sequence ID" value="KAJ3442771.1"/>
    <property type="molecule type" value="Genomic_DNA"/>
</dbReference>
<dbReference type="InterPro" id="IPR011948">
    <property type="entry name" value="Dullard_phosphatase"/>
</dbReference>
<gene>
    <name evidence="3" type="ORF">M0812_12516</name>
</gene>
<accession>A0AAV7ZL79</accession>
<proteinExistence type="predicted"/>
<dbReference type="NCBIfam" id="TIGR02251">
    <property type="entry name" value="HIF-SF_euk"/>
    <property type="match status" value="1"/>
</dbReference>
<dbReference type="GO" id="GO:0016791">
    <property type="term" value="F:phosphatase activity"/>
    <property type="evidence" value="ECO:0007669"/>
    <property type="project" value="InterPro"/>
</dbReference>
<dbReference type="SUPFAM" id="SSF56784">
    <property type="entry name" value="HAD-like"/>
    <property type="match status" value="1"/>
</dbReference>
<evidence type="ECO:0000256" key="1">
    <source>
        <dbReference type="SAM" id="MobiDB-lite"/>
    </source>
</evidence>
<dbReference type="PROSITE" id="PS50969">
    <property type="entry name" value="FCP1"/>
    <property type="match status" value="1"/>
</dbReference>
<dbReference type="InterPro" id="IPR023214">
    <property type="entry name" value="HAD_sf"/>
</dbReference>
<comment type="caution">
    <text evidence="3">The sequence shown here is derived from an EMBL/GenBank/DDBJ whole genome shotgun (WGS) entry which is preliminary data.</text>
</comment>
<feature type="region of interest" description="Disordered" evidence="1">
    <location>
        <begin position="1"/>
        <end position="20"/>
    </location>
</feature>
<dbReference type="FunFam" id="3.40.50.1000:FF:000093">
    <property type="entry name" value="NLI interacting factor-like phosphatase family protein"/>
    <property type="match status" value="1"/>
</dbReference>
<protein>
    <submittedName>
        <fullName evidence="3">Nli interacting factor-like phosphatase family protein</fullName>
    </submittedName>
</protein>
<dbReference type="InterPro" id="IPR050365">
    <property type="entry name" value="TIM50"/>
</dbReference>
<evidence type="ECO:0000259" key="2">
    <source>
        <dbReference type="PROSITE" id="PS50969"/>
    </source>
</evidence>
<dbReference type="CDD" id="cd07521">
    <property type="entry name" value="HAD_FCP1-like"/>
    <property type="match status" value="1"/>
</dbReference>
<dbReference type="SMART" id="SM00577">
    <property type="entry name" value="CPDc"/>
    <property type="match status" value="1"/>
</dbReference>
<evidence type="ECO:0000313" key="3">
    <source>
        <dbReference type="EMBL" id="KAJ3442771.1"/>
    </source>
</evidence>
<dbReference type="Gene3D" id="3.40.50.1000">
    <property type="entry name" value="HAD superfamily/HAD-like"/>
    <property type="match status" value="1"/>
</dbReference>
<dbReference type="InterPro" id="IPR036412">
    <property type="entry name" value="HAD-like_sf"/>
</dbReference>
<organism evidence="3 4">
    <name type="scientific">Anaeramoeba flamelloides</name>
    <dbReference type="NCBI Taxonomy" id="1746091"/>
    <lineage>
        <taxon>Eukaryota</taxon>
        <taxon>Metamonada</taxon>
        <taxon>Anaeramoebidae</taxon>
        <taxon>Anaeramoeba</taxon>
    </lineage>
</organism>
<reference evidence="3" key="1">
    <citation type="submission" date="2022-08" db="EMBL/GenBank/DDBJ databases">
        <title>Novel sulphate-reducing endosymbionts in the free-living metamonad Anaeramoeba.</title>
        <authorList>
            <person name="Jerlstrom-Hultqvist J."/>
            <person name="Cepicka I."/>
            <person name="Gallot-Lavallee L."/>
            <person name="Salas-Leiva D."/>
            <person name="Curtis B.A."/>
            <person name="Zahonova K."/>
            <person name="Pipaliya S."/>
            <person name="Dacks J."/>
            <person name="Roger A.J."/>
        </authorList>
    </citation>
    <scope>NUCLEOTIDE SEQUENCE</scope>
    <source>
        <strain evidence="3">Busselton2</strain>
    </source>
</reference>
<dbReference type="AlphaFoldDB" id="A0AAV7ZL79"/>
<dbReference type="InterPro" id="IPR004274">
    <property type="entry name" value="FCP1_dom"/>
</dbReference>
<dbReference type="Pfam" id="PF03031">
    <property type="entry name" value="NIF"/>
    <property type="match status" value="1"/>
</dbReference>
<dbReference type="Proteomes" id="UP001146793">
    <property type="component" value="Unassembled WGS sequence"/>
</dbReference>
<dbReference type="PANTHER" id="PTHR12210">
    <property type="entry name" value="DULLARD PROTEIN PHOSPHATASE"/>
    <property type="match status" value="1"/>
</dbReference>